<keyword evidence="3 5" id="KW-1133">Transmembrane helix</keyword>
<evidence type="ECO:0000313" key="7">
    <source>
        <dbReference type="EMBL" id="GJJ15349.1"/>
    </source>
</evidence>
<dbReference type="SUPFAM" id="SSF103473">
    <property type="entry name" value="MFS general substrate transporter"/>
    <property type="match status" value="1"/>
</dbReference>
<keyword evidence="2 5" id="KW-0812">Transmembrane</keyword>
<name>A0AAV5AQB2_9AGAM</name>
<dbReference type="Pfam" id="PF07690">
    <property type="entry name" value="MFS_1"/>
    <property type="match status" value="1"/>
</dbReference>
<dbReference type="InterPro" id="IPR020846">
    <property type="entry name" value="MFS_dom"/>
</dbReference>
<feature type="transmembrane region" description="Helical" evidence="5">
    <location>
        <begin position="88"/>
        <end position="106"/>
    </location>
</feature>
<gene>
    <name evidence="7" type="ORF">Clacol_009625</name>
</gene>
<keyword evidence="4 5" id="KW-0472">Membrane</keyword>
<dbReference type="Gene3D" id="1.20.1250.20">
    <property type="entry name" value="MFS general substrate transporter like domains"/>
    <property type="match status" value="1"/>
</dbReference>
<dbReference type="AlphaFoldDB" id="A0AAV5AQB2"/>
<feature type="domain" description="Major facilitator superfamily (MFS) profile" evidence="6">
    <location>
        <begin position="52"/>
        <end position="210"/>
    </location>
</feature>
<proteinExistence type="predicted"/>
<dbReference type="GO" id="GO:0022857">
    <property type="term" value="F:transmembrane transporter activity"/>
    <property type="evidence" value="ECO:0007669"/>
    <property type="project" value="InterPro"/>
</dbReference>
<evidence type="ECO:0000256" key="5">
    <source>
        <dbReference type="SAM" id="Phobius"/>
    </source>
</evidence>
<comment type="subcellular location">
    <subcellularLocation>
        <location evidence="1">Membrane</location>
        <topology evidence="1">Multi-pass membrane protein</topology>
    </subcellularLocation>
</comment>
<dbReference type="PANTHER" id="PTHR23502:SF34">
    <property type="entry name" value="PROTEIN HOL1"/>
    <property type="match status" value="1"/>
</dbReference>
<protein>
    <recommendedName>
        <fullName evidence="6">Major facilitator superfamily (MFS) profile domain-containing protein</fullName>
    </recommendedName>
</protein>
<dbReference type="InterPro" id="IPR036259">
    <property type="entry name" value="MFS_trans_sf"/>
</dbReference>
<accession>A0AAV5AQB2</accession>
<dbReference type="GO" id="GO:0005886">
    <property type="term" value="C:plasma membrane"/>
    <property type="evidence" value="ECO:0007669"/>
    <property type="project" value="TreeGrafter"/>
</dbReference>
<sequence length="210" mass="22347">MEEEKTPHADVVVFELPVITQETTDGDLTVVLQPTSDPADPLNWSCFWKRIILIQVVAMSMVAAFASSELGPGYGLVAKDFHIPINTATYHASALGTGSAIGTLLWTSVADAYGRRLVYLITGLAGFLAVIGESLASSFGVLLVCAAFKGLATAATSVLPPLSIADIFIRHERGARIGLWCFAVLKTNFRRDRGALGPVLGGIMMHAWGS</sequence>
<evidence type="ECO:0000256" key="2">
    <source>
        <dbReference type="ARBA" id="ARBA00022692"/>
    </source>
</evidence>
<evidence type="ECO:0000256" key="4">
    <source>
        <dbReference type="ARBA" id="ARBA00023136"/>
    </source>
</evidence>
<organism evidence="7 8">
    <name type="scientific">Clathrus columnatus</name>
    <dbReference type="NCBI Taxonomy" id="1419009"/>
    <lineage>
        <taxon>Eukaryota</taxon>
        <taxon>Fungi</taxon>
        <taxon>Dikarya</taxon>
        <taxon>Basidiomycota</taxon>
        <taxon>Agaricomycotina</taxon>
        <taxon>Agaricomycetes</taxon>
        <taxon>Phallomycetidae</taxon>
        <taxon>Phallales</taxon>
        <taxon>Clathraceae</taxon>
        <taxon>Clathrus</taxon>
    </lineage>
</organism>
<feature type="transmembrane region" description="Helical" evidence="5">
    <location>
        <begin position="51"/>
        <end position="68"/>
    </location>
</feature>
<dbReference type="PROSITE" id="PS50850">
    <property type="entry name" value="MFS"/>
    <property type="match status" value="1"/>
</dbReference>
<evidence type="ECO:0000256" key="1">
    <source>
        <dbReference type="ARBA" id="ARBA00004141"/>
    </source>
</evidence>
<feature type="transmembrane region" description="Helical" evidence="5">
    <location>
        <begin position="118"/>
        <end position="144"/>
    </location>
</feature>
<dbReference type="Proteomes" id="UP001050691">
    <property type="component" value="Unassembled WGS sequence"/>
</dbReference>
<evidence type="ECO:0000313" key="8">
    <source>
        <dbReference type="Proteomes" id="UP001050691"/>
    </source>
</evidence>
<keyword evidence="8" id="KW-1185">Reference proteome</keyword>
<evidence type="ECO:0000256" key="3">
    <source>
        <dbReference type="ARBA" id="ARBA00022989"/>
    </source>
</evidence>
<reference evidence="7" key="1">
    <citation type="submission" date="2021-10" db="EMBL/GenBank/DDBJ databases">
        <title>De novo Genome Assembly of Clathrus columnatus (Basidiomycota, Fungi) Using Illumina and Nanopore Sequence Data.</title>
        <authorList>
            <person name="Ogiso-Tanaka E."/>
            <person name="Itagaki H."/>
            <person name="Hosoya T."/>
            <person name="Hosaka K."/>
        </authorList>
    </citation>
    <scope>NUCLEOTIDE SEQUENCE</scope>
    <source>
        <strain evidence="7">MO-923</strain>
    </source>
</reference>
<dbReference type="PANTHER" id="PTHR23502">
    <property type="entry name" value="MAJOR FACILITATOR SUPERFAMILY"/>
    <property type="match status" value="1"/>
</dbReference>
<dbReference type="InterPro" id="IPR011701">
    <property type="entry name" value="MFS"/>
</dbReference>
<dbReference type="EMBL" id="BPWL01000011">
    <property type="protein sequence ID" value="GJJ15349.1"/>
    <property type="molecule type" value="Genomic_DNA"/>
</dbReference>
<evidence type="ECO:0000259" key="6">
    <source>
        <dbReference type="PROSITE" id="PS50850"/>
    </source>
</evidence>
<comment type="caution">
    <text evidence="7">The sequence shown here is derived from an EMBL/GenBank/DDBJ whole genome shotgun (WGS) entry which is preliminary data.</text>
</comment>